<evidence type="ECO:0000256" key="4">
    <source>
        <dbReference type="ARBA" id="ARBA00022989"/>
    </source>
</evidence>
<keyword evidence="6" id="KW-0143">Chaperone</keyword>
<gene>
    <name evidence="10" type="ORF">METZ01_LOCUS55619</name>
</gene>
<dbReference type="Gene3D" id="1.25.40.10">
    <property type="entry name" value="Tetratricopeptide repeat domain"/>
    <property type="match status" value="1"/>
</dbReference>
<name>A0A381SFC7_9ZZZZ</name>
<proteinExistence type="inferred from homology"/>
<evidence type="ECO:0000256" key="7">
    <source>
        <dbReference type="ARBA" id="ARBA00024197"/>
    </source>
</evidence>
<dbReference type="EMBL" id="UINC01003038">
    <property type="protein sequence ID" value="SVA02765.1"/>
    <property type="molecule type" value="Genomic_DNA"/>
</dbReference>
<evidence type="ECO:0000256" key="3">
    <source>
        <dbReference type="ARBA" id="ARBA00022692"/>
    </source>
</evidence>
<dbReference type="PIRSF" id="PIRSF006170">
    <property type="entry name" value="YfgM"/>
    <property type="match status" value="1"/>
</dbReference>
<keyword evidence="2" id="KW-1003">Cell membrane</keyword>
<evidence type="ECO:0000256" key="6">
    <source>
        <dbReference type="ARBA" id="ARBA00023186"/>
    </source>
</evidence>
<reference evidence="10" key="1">
    <citation type="submission" date="2018-05" db="EMBL/GenBank/DDBJ databases">
        <authorList>
            <person name="Lanie J.A."/>
            <person name="Ng W.-L."/>
            <person name="Kazmierczak K.M."/>
            <person name="Andrzejewski T.M."/>
            <person name="Davidsen T.M."/>
            <person name="Wayne K.J."/>
            <person name="Tettelin H."/>
            <person name="Glass J.I."/>
            <person name="Rusch D."/>
            <person name="Podicherti R."/>
            <person name="Tsui H.-C.T."/>
            <person name="Winkler M.E."/>
        </authorList>
    </citation>
    <scope>NUCLEOTIDE SEQUENCE</scope>
</reference>
<evidence type="ECO:0000256" key="8">
    <source>
        <dbReference type="ARBA" id="ARBA00024235"/>
    </source>
</evidence>
<evidence type="ECO:0000256" key="1">
    <source>
        <dbReference type="ARBA" id="ARBA00004401"/>
    </source>
</evidence>
<organism evidence="10">
    <name type="scientific">marine metagenome</name>
    <dbReference type="NCBI Taxonomy" id="408172"/>
    <lineage>
        <taxon>unclassified sequences</taxon>
        <taxon>metagenomes</taxon>
        <taxon>ecological metagenomes</taxon>
    </lineage>
</organism>
<dbReference type="InterPro" id="IPR018704">
    <property type="entry name" value="SecYEG/CpoB_TPR"/>
</dbReference>
<accession>A0A381SFC7</accession>
<feature type="domain" description="Ancillary SecYEG translocon subunit/Cell division coordinator CpoB TPR" evidence="9">
    <location>
        <begin position="22"/>
        <end position="211"/>
    </location>
</feature>
<dbReference type="PANTHER" id="PTHR38035">
    <property type="entry name" value="UPF0070 PROTEIN YFGM"/>
    <property type="match status" value="1"/>
</dbReference>
<comment type="subcellular location">
    <subcellularLocation>
        <location evidence="1">Cell membrane</location>
        <topology evidence="1">Single-pass type II membrane protein</topology>
    </subcellularLocation>
</comment>
<sequence length="221" mass="23906">MAENDKLLGVHVAEDDDAQRVRAWWKKNGMGIVAGVAIGVVGVGGFKGWQAYTENRALSASDVFQEMLAYDEAGAIDQARDSAQVLVKDYRATSYGDLAYLMIAKLATKEGDFSNAMEALTQVMQKSKDPAMSQLARLRLSQVNLLAGDLVRAHELATTGDVGGFKSEYPEVLGDVLLAQHKYSDAVEAYDRALEALAPASSSRALLTSKRNYARSIGNNQ</sequence>
<evidence type="ECO:0000313" key="10">
    <source>
        <dbReference type="EMBL" id="SVA02765.1"/>
    </source>
</evidence>
<dbReference type="SUPFAM" id="SSF48452">
    <property type="entry name" value="TPR-like"/>
    <property type="match status" value="1"/>
</dbReference>
<keyword evidence="3" id="KW-0812">Transmembrane</keyword>
<protein>
    <recommendedName>
        <fullName evidence="8">Ancillary SecYEG translocon subunit</fullName>
    </recommendedName>
</protein>
<dbReference type="PANTHER" id="PTHR38035:SF1">
    <property type="entry name" value="ANCILLARY SECYEG TRANSLOCON SUBUNIT"/>
    <property type="match status" value="1"/>
</dbReference>
<evidence type="ECO:0000256" key="2">
    <source>
        <dbReference type="ARBA" id="ARBA00022475"/>
    </source>
</evidence>
<evidence type="ECO:0000256" key="5">
    <source>
        <dbReference type="ARBA" id="ARBA00023136"/>
    </source>
</evidence>
<dbReference type="InterPro" id="IPR011990">
    <property type="entry name" value="TPR-like_helical_dom_sf"/>
</dbReference>
<dbReference type="Pfam" id="PF09976">
    <property type="entry name" value="TPR_21"/>
    <property type="match status" value="1"/>
</dbReference>
<dbReference type="GO" id="GO:0044877">
    <property type="term" value="F:protein-containing complex binding"/>
    <property type="evidence" value="ECO:0007669"/>
    <property type="project" value="InterPro"/>
</dbReference>
<evidence type="ECO:0000259" key="9">
    <source>
        <dbReference type="Pfam" id="PF09976"/>
    </source>
</evidence>
<comment type="similarity">
    <text evidence="7">Belongs to the YfgM family.</text>
</comment>
<dbReference type="InterPro" id="IPR026039">
    <property type="entry name" value="YfgM"/>
</dbReference>
<keyword evidence="4" id="KW-1133">Transmembrane helix</keyword>
<dbReference type="GO" id="GO:0005886">
    <property type="term" value="C:plasma membrane"/>
    <property type="evidence" value="ECO:0007669"/>
    <property type="project" value="UniProtKB-SubCell"/>
</dbReference>
<dbReference type="AlphaFoldDB" id="A0A381SFC7"/>
<keyword evidence="5" id="KW-0472">Membrane</keyword>